<evidence type="ECO:0000256" key="3">
    <source>
        <dbReference type="ARBA" id="ARBA00022475"/>
    </source>
</evidence>
<keyword evidence="2" id="KW-0813">Transport</keyword>
<keyword evidence="4" id="KW-0997">Cell inner membrane</keyword>
<feature type="transmembrane region" description="Helical" evidence="10">
    <location>
        <begin position="284"/>
        <end position="304"/>
    </location>
</feature>
<dbReference type="Pfam" id="PF02653">
    <property type="entry name" value="BPD_transp_2"/>
    <property type="match status" value="1"/>
</dbReference>
<keyword evidence="6 10" id="KW-1133">Transmembrane helix</keyword>
<feature type="region of interest" description="Disordered" evidence="9">
    <location>
        <begin position="364"/>
        <end position="397"/>
    </location>
</feature>
<dbReference type="PANTHER" id="PTHR32196:SF71">
    <property type="entry name" value="AUTOINDUCER 2 IMPORT SYSTEM PERMEASE PROTEIN LSRD"/>
    <property type="match status" value="1"/>
</dbReference>
<evidence type="ECO:0000256" key="5">
    <source>
        <dbReference type="ARBA" id="ARBA00022692"/>
    </source>
</evidence>
<organism evidence="11">
    <name type="scientific">Thermogemmatispora argillosa</name>
    <dbReference type="NCBI Taxonomy" id="2045280"/>
    <lineage>
        <taxon>Bacteria</taxon>
        <taxon>Bacillati</taxon>
        <taxon>Chloroflexota</taxon>
        <taxon>Ktedonobacteria</taxon>
        <taxon>Thermogemmatisporales</taxon>
        <taxon>Thermogemmatisporaceae</taxon>
        <taxon>Thermogemmatispora</taxon>
    </lineage>
</organism>
<feature type="transmembrane region" description="Helical" evidence="10">
    <location>
        <begin position="205"/>
        <end position="224"/>
    </location>
</feature>
<evidence type="ECO:0000256" key="8">
    <source>
        <dbReference type="ARBA" id="ARBA00039381"/>
    </source>
</evidence>
<evidence type="ECO:0000256" key="10">
    <source>
        <dbReference type="SAM" id="Phobius"/>
    </source>
</evidence>
<dbReference type="InterPro" id="IPR001851">
    <property type="entry name" value="ABC_transp_permease"/>
</dbReference>
<evidence type="ECO:0000256" key="4">
    <source>
        <dbReference type="ARBA" id="ARBA00022519"/>
    </source>
</evidence>
<feature type="transmembrane region" description="Helical" evidence="10">
    <location>
        <begin position="162"/>
        <end position="181"/>
    </location>
</feature>
<evidence type="ECO:0000256" key="6">
    <source>
        <dbReference type="ARBA" id="ARBA00022989"/>
    </source>
</evidence>
<evidence type="ECO:0000256" key="9">
    <source>
        <dbReference type="SAM" id="MobiDB-lite"/>
    </source>
</evidence>
<dbReference type="AlphaFoldDB" id="A0A455T4N3"/>
<gene>
    <name evidence="11" type="primary">rhaQ</name>
    <name evidence="11" type="ORF">KTA_24510</name>
</gene>
<comment type="subcellular location">
    <subcellularLocation>
        <location evidence="1">Cell membrane</location>
        <topology evidence="1">Multi-pass membrane protein</topology>
    </subcellularLocation>
</comment>
<dbReference type="CDD" id="cd06579">
    <property type="entry name" value="TM_PBP1_transp_AraH_like"/>
    <property type="match status" value="1"/>
</dbReference>
<evidence type="ECO:0000256" key="7">
    <source>
        <dbReference type="ARBA" id="ARBA00023136"/>
    </source>
</evidence>
<feature type="compositionally biased region" description="Low complexity" evidence="9">
    <location>
        <begin position="369"/>
        <end position="381"/>
    </location>
</feature>
<dbReference type="GO" id="GO:0022857">
    <property type="term" value="F:transmembrane transporter activity"/>
    <property type="evidence" value="ECO:0007669"/>
    <property type="project" value="InterPro"/>
</dbReference>
<proteinExistence type="predicted"/>
<keyword evidence="5 10" id="KW-0812">Transmembrane</keyword>
<feature type="compositionally biased region" description="Low complexity" evidence="9">
    <location>
        <begin position="16"/>
        <end position="27"/>
    </location>
</feature>
<feature type="transmembrane region" description="Helical" evidence="10">
    <location>
        <begin position="133"/>
        <end position="155"/>
    </location>
</feature>
<dbReference type="EMBL" id="AP019377">
    <property type="protein sequence ID" value="BBH94252.1"/>
    <property type="molecule type" value="Genomic_DNA"/>
</dbReference>
<name>A0A455T4N3_9CHLR</name>
<reference evidence="11" key="1">
    <citation type="submission" date="2018-12" db="EMBL/GenBank/DDBJ databases">
        <title>Novel natural products biosynthetic potential of the class Ktedonobacteria.</title>
        <authorList>
            <person name="Zheng Y."/>
            <person name="Saitou A."/>
            <person name="Wang C.M."/>
            <person name="Toyoda A."/>
            <person name="Minakuchi Y."/>
            <person name="Sekiguchi Y."/>
            <person name="Ueda K."/>
            <person name="Takano H."/>
            <person name="Sakai Y."/>
            <person name="Yokota A."/>
            <person name="Yabe S."/>
        </authorList>
    </citation>
    <scope>NUCLEOTIDE SEQUENCE</scope>
    <source>
        <strain evidence="11">A3-2</strain>
    </source>
</reference>
<evidence type="ECO:0000313" key="11">
    <source>
        <dbReference type="EMBL" id="BBH94252.1"/>
    </source>
</evidence>
<feature type="transmembrane region" description="Helical" evidence="10">
    <location>
        <begin position="57"/>
        <end position="77"/>
    </location>
</feature>
<evidence type="ECO:0000256" key="2">
    <source>
        <dbReference type="ARBA" id="ARBA00022448"/>
    </source>
</evidence>
<protein>
    <recommendedName>
        <fullName evidence="8">Autoinducer 2 import system permease protein LsrD</fullName>
    </recommendedName>
</protein>
<dbReference type="PANTHER" id="PTHR32196">
    <property type="entry name" value="ABC TRANSPORTER PERMEASE PROTEIN YPHD-RELATED-RELATED"/>
    <property type="match status" value="1"/>
</dbReference>
<accession>A0A455T4N3</accession>
<evidence type="ECO:0000256" key="1">
    <source>
        <dbReference type="ARBA" id="ARBA00004651"/>
    </source>
</evidence>
<sequence length="397" mass="41343">MSDSSEVKPPALGLDASSPVAAPSAPAGERREHRGAASLSERALVRLPGWLRSWETLLLVLLLLALALGSTLSPYFLSASNFSLLISDMMEKALMALTMTLIVIAGEIDLSVASILGLASVVLGYTWSHGLPLGLAIAAVLLLGALCGLINGLAVTRLGLPSLVVTLGTLALFRGLAYVVMGDQAVSNFPPAFTNFGFGTVPGTLIPWPFVLFVVLALLFSLLLHRSTLGRQIYAIGSNKEAARFAGIRVDDIKLLLFVLSGLVAALAGVVFTARFSNARADNALGFELDVVTIVLLGGVNIFGGSGSLPGVVLSLLIIGVLRNALGLADISGDIQNIAVGALLILSVLGPNVVRRLQEAASRRHAAESGRSSGLARSARSVPAEVGASTRERETRR</sequence>
<feature type="transmembrane region" description="Helical" evidence="10">
    <location>
        <begin position="253"/>
        <end position="272"/>
    </location>
</feature>
<keyword evidence="7 10" id="KW-0472">Membrane</keyword>
<keyword evidence="3" id="KW-1003">Cell membrane</keyword>
<dbReference type="GO" id="GO:0005886">
    <property type="term" value="C:plasma membrane"/>
    <property type="evidence" value="ECO:0007669"/>
    <property type="project" value="UniProtKB-SubCell"/>
</dbReference>
<feature type="transmembrane region" description="Helical" evidence="10">
    <location>
        <begin position="97"/>
        <end position="127"/>
    </location>
</feature>
<feature type="region of interest" description="Disordered" evidence="9">
    <location>
        <begin position="1"/>
        <end position="34"/>
    </location>
</feature>